<feature type="compositionally biased region" description="Basic and acidic residues" evidence="12">
    <location>
        <begin position="165"/>
        <end position="176"/>
    </location>
</feature>
<dbReference type="GO" id="GO:0055037">
    <property type="term" value="C:recycling endosome"/>
    <property type="evidence" value="ECO:0007669"/>
    <property type="project" value="UniProtKB-SubCell"/>
</dbReference>
<comment type="caution">
    <text evidence="14">The sequence shown here is derived from an EMBL/GenBank/DDBJ whole genome shotgun (WGS) entry which is preliminary data.</text>
</comment>
<feature type="region of interest" description="Disordered" evidence="12">
    <location>
        <begin position="1"/>
        <end position="33"/>
    </location>
</feature>
<keyword evidence="10" id="KW-0175">Coiled coil</keyword>
<feature type="compositionally biased region" description="Low complexity" evidence="12">
    <location>
        <begin position="80"/>
        <end position="100"/>
    </location>
</feature>
<evidence type="ECO:0000256" key="7">
    <source>
        <dbReference type="ARBA" id="ARBA00022687"/>
    </source>
</evidence>
<feature type="region of interest" description="Disordered" evidence="12">
    <location>
        <begin position="475"/>
        <end position="497"/>
    </location>
</feature>
<dbReference type="InterPro" id="IPR051747">
    <property type="entry name" value="Angiomotin-like"/>
</dbReference>
<evidence type="ECO:0000256" key="5">
    <source>
        <dbReference type="ARBA" id="ARBA00022490"/>
    </source>
</evidence>
<dbReference type="PANTHER" id="PTHR14826:SF3">
    <property type="entry name" value="ANGIOMOTIN-LIKE PROTEIN 2"/>
    <property type="match status" value="1"/>
</dbReference>
<feature type="compositionally biased region" description="Polar residues" evidence="12">
    <location>
        <begin position="661"/>
        <end position="679"/>
    </location>
</feature>
<evidence type="ECO:0000256" key="1">
    <source>
        <dbReference type="ARBA" id="ARBA00004172"/>
    </source>
</evidence>
<keyword evidence="8" id="KW-0967">Endosome</keyword>
<dbReference type="EMBL" id="JAWDJR010000002">
    <property type="protein sequence ID" value="KAK9979533.1"/>
    <property type="molecule type" value="Genomic_DNA"/>
</dbReference>
<dbReference type="GO" id="GO:0002102">
    <property type="term" value="C:podosome"/>
    <property type="evidence" value="ECO:0007669"/>
    <property type="project" value="UniProtKB-SubCell"/>
</dbReference>
<dbReference type="Proteomes" id="UP001479290">
    <property type="component" value="Unassembled WGS sequence"/>
</dbReference>
<comment type="subcellular location">
    <subcellularLocation>
        <location evidence="2">Cell projection</location>
        <location evidence="2">Podosome</location>
    </subcellularLocation>
    <subcellularLocation>
        <location evidence="3">Cytoplasm</location>
    </subcellularLocation>
    <subcellularLocation>
        <location evidence="1">Recycling endosome</location>
    </subcellularLocation>
</comment>
<feature type="region of interest" description="Disordered" evidence="12">
    <location>
        <begin position="400"/>
        <end position="419"/>
    </location>
</feature>
<protein>
    <recommendedName>
        <fullName evidence="13">Angiomotin C-terminal domain-containing protein</fullName>
    </recommendedName>
</protein>
<feature type="region of interest" description="Disordered" evidence="12">
    <location>
        <begin position="67"/>
        <end position="113"/>
    </location>
</feature>
<dbReference type="GO" id="GO:0005923">
    <property type="term" value="C:bicellular tight junction"/>
    <property type="evidence" value="ECO:0007669"/>
    <property type="project" value="TreeGrafter"/>
</dbReference>
<feature type="compositionally biased region" description="Low complexity" evidence="12">
    <location>
        <begin position="1"/>
        <end position="25"/>
    </location>
</feature>
<evidence type="ECO:0000256" key="3">
    <source>
        <dbReference type="ARBA" id="ARBA00004496"/>
    </source>
</evidence>
<feature type="compositionally biased region" description="Basic and acidic residues" evidence="12">
    <location>
        <begin position="400"/>
        <end position="412"/>
    </location>
</feature>
<reference evidence="14 15" key="1">
    <citation type="submission" date="2024-05" db="EMBL/GenBank/DDBJ databases">
        <title>A high-quality chromosomal-level genome assembly of Topmouth culter (Culter alburnus).</title>
        <authorList>
            <person name="Zhao H."/>
        </authorList>
    </citation>
    <scope>NUCLEOTIDE SEQUENCE [LARGE SCALE GENOMIC DNA]</scope>
    <source>
        <strain evidence="14">CATC2023</strain>
        <tissue evidence="14">Muscle</tissue>
    </source>
</reference>
<dbReference type="InterPro" id="IPR024646">
    <property type="entry name" value="Angiomotin_C"/>
</dbReference>
<dbReference type="GO" id="GO:0030334">
    <property type="term" value="P:regulation of cell migration"/>
    <property type="evidence" value="ECO:0007669"/>
    <property type="project" value="TreeGrafter"/>
</dbReference>
<evidence type="ECO:0000256" key="2">
    <source>
        <dbReference type="ARBA" id="ARBA00004188"/>
    </source>
</evidence>
<evidence type="ECO:0000256" key="6">
    <source>
        <dbReference type="ARBA" id="ARBA00022553"/>
    </source>
</evidence>
<sequence>MPLTESVWNESGSWSSSVHKYSSSSNKMRGEEASGTVLHRLIQEQLRYGNPTDARTLLAIQQQALRRGGGVGSGSGGACSPQSSSESLSQEEQQQSPQLSARQEPQGQEHQVDYQHSENYTTHPHHDEELPTYEQAKAQSQYLASQWCQPHRGCSLEDSVTSKMPCKEEDSWDPKRAHARSLSERLLPFSMEHNKMPATYSASYPQIHGYHANQHLQYSQQGLEYNKQVPYTEHPFPVRQAAEYEQCYKAPPPFNSQHNRLQTPEVCHRLSSSPPAGREVAACSRIQLEMLMNENKRLRQELEGHTEKALRIQKLEQEIQRISEAYDTLMKGCAKRETLEQALRNKLMAEIKRLQQSSIQAAKEAEAADQNQHVIEKLLLQNEEQQLQCSHLEQEVQHLRNEAENQQRRSEALESTLRSTQTRSQQLWTELQRKRAYVEKVERLQKALAQLQATCEKREGLETRLRTRLEQELRSLRNQQRQSQPVGGASNVSVSTLQEHLREKEERILSLEADKMRWEQKYLEEKTMREFAMDAAATAAAQRDTTIINHSPCHSFIEEFPSSEIRNQEVENRIRALYAQILEKDTVISFLKQKLHQDQKGESGDFRPATTEPSITISHSTFTHMAQGKGKSQSNDQAAGTSDSTLTPVAARGQPEPVLSEKQTTDQAPCTEPNPNNIQKAPSAVDLFKGLDDVAADAVEIFI</sequence>
<comment type="similarity">
    <text evidence="4">Belongs to the angiomotin family.</text>
</comment>
<evidence type="ECO:0000256" key="4">
    <source>
        <dbReference type="ARBA" id="ARBA00010300"/>
    </source>
</evidence>
<feature type="domain" description="Angiomotin C-terminal" evidence="13">
    <location>
        <begin position="437"/>
        <end position="627"/>
    </location>
</feature>
<evidence type="ECO:0000256" key="9">
    <source>
        <dbReference type="ARBA" id="ARBA00022949"/>
    </source>
</evidence>
<name>A0AAW2B2E3_CULAL</name>
<evidence type="ECO:0000256" key="12">
    <source>
        <dbReference type="SAM" id="MobiDB-lite"/>
    </source>
</evidence>
<evidence type="ECO:0000256" key="10">
    <source>
        <dbReference type="ARBA" id="ARBA00023054"/>
    </source>
</evidence>
<dbReference type="InterPro" id="IPR009114">
    <property type="entry name" value="Angiomotin"/>
</dbReference>
<keyword evidence="9" id="KW-0965">Cell junction</keyword>
<dbReference type="GO" id="GO:0005886">
    <property type="term" value="C:plasma membrane"/>
    <property type="evidence" value="ECO:0007669"/>
    <property type="project" value="TreeGrafter"/>
</dbReference>
<dbReference type="AlphaFoldDB" id="A0AAW2B2E3"/>
<evidence type="ECO:0000313" key="14">
    <source>
        <dbReference type="EMBL" id="KAK9979533.1"/>
    </source>
</evidence>
<evidence type="ECO:0000259" key="13">
    <source>
        <dbReference type="Pfam" id="PF12240"/>
    </source>
</evidence>
<gene>
    <name evidence="14" type="ORF">ABG768_012959</name>
</gene>
<dbReference type="GO" id="GO:0030036">
    <property type="term" value="P:actin cytoskeleton organization"/>
    <property type="evidence" value="ECO:0007669"/>
    <property type="project" value="TreeGrafter"/>
</dbReference>
<keyword evidence="5" id="KW-0963">Cytoplasm</keyword>
<keyword evidence="7" id="KW-0879">Wnt signaling pathway</keyword>
<feature type="region of interest" description="Disordered" evidence="12">
    <location>
        <begin position="156"/>
        <end position="178"/>
    </location>
</feature>
<evidence type="ECO:0000256" key="11">
    <source>
        <dbReference type="ARBA" id="ARBA00023273"/>
    </source>
</evidence>
<feature type="region of interest" description="Disordered" evidence="12">
    <location>
        <begin position="625"/>
        <end position="679"/>
    </location>
</feature>
<evidence type="ECO:0000313" key="15">
    <source>
        <dbReference type="Proteomes" id="UP001479290"/>
    </source>
</evidence>
<evidence type="ECO:0000256" key="8">
    <source>
        <dbReference type="ARBA" id="ARBA00022753"/>
    </source>
</evidence>
<dbReference type="Pfam" id="PF12240">
    <property type="entry name" value="Angiomotin_C"/>
    <property type="match status" value="1"/>
</dbReference>
<dbReference type="PANTHER" id="PTHR14826">
    <property type="entry name" value="ANGIOMOTIN"/>
    <property type="match status" value="1"/>
</dbReference>
<organism evidence="14 15">
    <name type="scientific">Culter alburnus</name>
    <name type="common">Topmouth culter</name>
    <dbReference type="NCBI Taxonomy" id="194366"/>
    <lineage>
        <taxon>Eukaryota</taxon>
        <taxon>Metazoa</taxon>
        <taxon>Chordata</taxon>
        <taxon>Craniata</taxon>
        <taxon>Vertebrata</taxon>
        <taxon>Euteleostomi</taxon>
        <taxon>Actinopterygii</taxon>
        <taxon>Neopterygii</taxon>
        <taxon>Teleostei</taxon>
        <taxon>Ostariophysi</taxon>
        <taxon>Cypriniformes</taxon>
        <taxon>Xenocyprididae</taxon>
        <taxon>Xenocypridinae</taxon>
        <taxon>Culter</taxon>
    </lineage>
</organism>
<dbReference type="PRINTS" id="PR01807">
    <property type="entry name" value="ANGIOMOTIN"/>
</dbReference>
<feature type="compositionally biased region" description="Polar residues" evidence="12">
    <location>
        <begin position="625"/>
        <end position="647"/>
    </location>
</feature>
<dbReference type="GO" id="GO:0001525">
    <property type="term" value="P:angiogenesis"/>
    <property type="evidence" value="ECO:0007669"/>
    <property type="project" value="TreeGrafter"/>
</dbReference>
<dbReference type="GO" id="GO:0016055">
    <property type="term" value="P:Wnt signaling pathway"/>
    <property type="evidence" value="ECO:0007669"/>
    <property type="project" value="UniProtKB-KW"/>
</dbReference>
<feature type="compositionally biased region" description="Gly residues" evidence="12">
    <location>
        <begin position="67"/>
        <end position="77"/>
    </location>
</feature>
<accession>A0AAW2B2E3</accession>
<dbReference type="GO" id="GO:0035329">
    <property type="term" value="P:hippo signaling"/>
    <property type="evidence" value="ECO:0007669"/>
    <property type="project" value="TreeGrafter"/>
</dbReference>
<keyword evidence="6" id="KW-0597">Phosphoprotein</keyword>
<dbReference type="GO" id="GO:0003365">
    <property type="term" value="P:establishment of cell polarity involved in ameboidal cell migration"/>
    <property type="evidence" value="ECO:0007669"/>
    <property type="project" value="TreeGrafter"/>
</dbReference>
<keyword evidence="11" id="KW-0966">Cell projection</keyword>
<proteinExistence type="inferred from homology"/>
<keyword evidence="15" id="KW-1185">Reference proteome</keyword>